<proteinExistence type="predicted"/>
<dbReference type="SUPFAM" id="SSF52047">
    <property type="entry name" value="RNI-like"/>
    <property type="match status" value="1"/>
</dbReference>
<dbReference type="InterPro" id="IPR032675">
    <property type="entry name" value="LRR_dom_sf"/>
</dbReference>
<dbReference type="Gene3D" id="3.80.10.10">
    <property type="entry name" value="Ribonuclease Inhibitor"/>
    <property type="match status" value="1"/>
</dbReference>
<name>A0AAW0E3N2_9AGAR</name>
<accession>A0AAW0E3N2</accession>
<dbReference type="EMBL" id="JAWWNJ010000003">
    <property type="protein sequence ID" value="KAK7059834.1"/>
    <property type="molecule type" value="Genomic_DNA"/>
</dbReference>
<protein>
    <recommendedName>
        <fullName evidence="3">F-box domain-containing protein</fullName>
    </recommendedName>
</protein>
<dbReference type="Proteomes" id="UP001362999">
    <property type="component" value="Unassembled WGS sequence"/>
</dbReference>
<evidence type="ECO:0000313" key="1">
    <source>
        <dbReference type="EMBL" id="KAK7059834.1"/>
    </source>
</evidence>
<organism evidence="1 2">
    <name type="scientific">Favolaschia claudopus</name>
    <dbReference type="NCBI Taxonomy" id="2862362"/>
    <lineage>
        <taxon>Eukaryota</taxon>
        <taxon>Fungi</taxon>
        <taxon>Dikarya</taxon>
        <taxon>Basidiomycota</taxon>
        <taxon>Agaricomycotina</taxon>
        <taxon>Agaricomycetes</taxon>
        <taxon>Agaricomycetidae</taxon>
        <taxon>Agaricales</taxon>
        <taxon>Marasmiineae</taxon>
        <taxon>Mycenaceae</taxon>
        <taxon>Favolaschia</taxon>
    </lineage>
</organism>
<reference evidence="1 2" key="1">
    <citation type="journal article" date="2024" name="J Genomics">
        <title>Draft genome sequencing and assembly of Favolaschia claudopus CIRM-BRFM 2984 isolated from oak limbs.</title>
        <authorList>
            <person name="Navarro D."/>
            <person name="Drula E."/>
            <person name="Chaduli D."/>
            <person name="Cazenave R."/>
            <person name="Ahrendt S."/>
            <person name="Wang J."/>
            <person name="Lipzen A."/>
            <person name="Daum C."/>
            <person name="Barry K."/>
            <person name="Grigoriev I.V."/>
            <person name="Favel A."/>
            <person name="Rosso M.N."/>
            <person name="Martin F."/>
        </authorList>
    </citation>
    <scope>NUCLEOTIDE SEQUENCE [LARGE SCALE GENOMIC DNA]</scope>
    <source>
        <strain evidence="1 2">CIRM-BRFM 2984</strain>
    </source>
</reference>
<sequence>MPASIPIELQEHLLDFLFNDITTLKECSFVCRAWTPTTRTHIFRKFSAHYEYDGNDPYKPRCWQYQQEFIHLVGYIREIDIQDAAGILLKPENATTNSSDSELRSLCAILDLLPSLQRVSVSTKCGSYRRMRSWNQLSIPFSDSLIAALQRSSSSLTHVFMYGFFFSALDASVFLGLPHLEYLGLEAISATNDGSDNLPPLPNDSPQSGNLQTLSLYFIYPEIFNGHLIDRLISTLQASNLRHLRLAGHAQISIMEAFPPSWSSSLTHFTLELTDFDTTGGYEAYSPLSPSFIAKLPALHALKVLELSLNSGLLNDLSALENFLDAMLPGHLDELLITIGARGPTTSIDTVRQMYESSLSRAEVVRIQWEDGKLEELEEYYGELFAAGAMEVGHYPWQDHWISW</sequence>
<gene>
    <name evidence="1" type="ORF">R3P38DRAFT_2838118</name>
</gene>
<keyword evidence="2" id="KW-1185">Reference proteome</keyword>
<evidence type="ECO:0000313" key="2">
    <source>
        <dbReference type="Proteomes" id="UP001362999"/>
    </source>
</evidence>
<comment type="caution">
    <text evidence="1">The sequence shown here is derived from an EMBL/GenBank/DDBJ whole genome shotgun (WGS) entry which is preliminary data.</text>
</comment>
<dbReference type="AlphaFoldDB" id="A0AAW0E3N2"/>
<evidence type="ECO:0008006" key="3">
    <source>
        <dbReference type="Google" id="ProtNLM"/>
    </source>
</evidence>